<dbReference type="Pfam" id="PF02472">
    <property type="entry name" value="ExbD"/>
    <property type="match status" value="1"/>
</dbReference>
<evidence type="ECO:0000256" key="5">
    <source>
        <dbReference type="ARBA" id="ARBA00022448"/>
    </source>
</evidence>
<evidence type="ECO:0000256" key="12">
    <source>
        <dbReference type="RuleBase" id="RU003879"/>
    </source>
</evidence>
<evidence type="ECO:0000256" key="9">
    <source>
        <dbReference type="ARBA" id="ARBA00022927"/>
    </source>
</evidence>
<gene>
    <name evidence="14" type="ORF">HZU75_00690</name>
</gene>
<keyword evidence="7" id="KW-0997">Cell inner membrane</keyword>
<comment type="similarity">
    <text evidence="3 12">Belongs to the ExbD/TolR family.</text>
</comment>
<dbReference type="EMBL" id="CP058952">
    <property type="protein sequence ID" value="QLI80171.1"/>
    <property type="molecule type" value="Genomic_DNA"/>
</dbReference>
<evidence type="ECO:0000256" key="1">
    <source>
        <dbReference type="ARBA" id="ARBA00003540"/>
    </source>
</evidence>
<evidence type="ECO:0000313" key="15">
    <source>
        <dbReference type="Proteomes" id="UP000510822"/>
    </source>
</evidence>
<feature type="transmembrane region" description="Helical" evidence="13">
    <location>
        <begin position="20"/>
        <end position="40"/>
    </location>
</feature>
<keyword evidence="10 13" id="KW-1133">Transmembrane helix</keyword>
<dbReference type="Proteomes" id="UP000510822">
    <property type="component" value="Chromosome"/>
</dbReference>
<dbReference type="KEGG" id="cfon:HZU75_00690"/>
<keyword evidence="8 12" id="KW-0812">Transmembrane</keyword>
<accession>A0A7D5V7E8</accession>
<comment type="subunit">
    <text evidence="4">The accessory proteins ExbB and ExbD seem to form a complex with TonB.</text>
</comment>
<name>A0A7D5V7E8_9NEIS</name>
<dbReference type="GO" id="GO:0005886">
    <property type="term" value="C:plasma membrane"/>
    <property type="evidence" value="ECO:0007669"/>
    <property type="project" value="UniProtKB-SubCell"/>
</dbReference>
<evidence type="ECO:0000256" key="4">
    <source>
        <dbReference type="ARBA" id="ARBA00011471"/>
    </source>
</evidence>
<keyword evidence="15" id="KW-1185">Reference proteome</keyword>
<evidence type="ECO:0000256" key="2">
    <source>
        <dbReference type="ARBA" id="ARBA00004249"/>
    </source>
</evidence>
<dbReference type="RefSeq" id="WP_180307316.1">
    <property type="nucleotide sequence ID" value="NZ_CP058952.1"/>
</dbReference>
<evidence type="ECO:0000256" key="13">
    <source>
        <dbReference type="SAM" id="Phobius"/>
    </source>
</evidence>
<dbReference type="InterPro" id="IPR003400">
    <property type="entry name" value="ExbD"/>
</dbReference>
<evidence type="ECO:0000256" key="3">
    <source>
        <dbReference type="ARBA" id="ARBA00005811"/>
    </source>
</evidence>
<evidence type="ECO:0000256" key="10">
    <source>
        <dbReference type="ARBA" id="ARBA00022989"/>
    </source>
</evidence>
<protein>
    <submittedName>
        <fullName evidence="14">Biopolymer transporter ExbD</fullName>
    </submittedName>
</protein>
<keyword evidence="6" id="KW-1003">Cell membrane</keyword>
<evidence type="ECO:0000256" key="7">
    <source>
        <dbReference type="ARBA" id="ARBA00022519"/>
    </source>
</evidence>
<dbReference type="GO" id="GO:0015031">
    <property type="term" value="P:protein transport"/>
    <property type="evidence" value="ECO:0007669"/>
    <property type="project" value="UniProtKB-KW"/>
</dbReference>
<keyword evidence="9 12" id="KW-0653">Protein transport</keyword>
<organism evidence="14 15">
    <name type="scientific">Chitinibacter fontanus</name>
    <dbReference type="NCBI Taxonomy" id="1737446"/>
    <lineage>
        <taxon>Bacteria</taxon>
        <taxon>Pseudomonadati</taxon>
        <taxon>Pseudomonadota</taxon>
        <taxon>Betaproteobacteria</taxon>
        <taxon>Neisseriales</taxon>
        <taxon>Chitinibacteraceae</taxon>
        <taxon>Chitinibacter</taxon>
    </lineage>
</organism>
<evidence type="ECO:0000313" key="14">
    <source>
        <dbReference type="EMBL" id="QLI80171.1"/>
    </source>
</evidence>
<comment type="function">
    <text evidence="1">Involved in the TonB-dependent energy-dependent transport of various receptor-bound substrates.</text>
</comment>
<evidence type="ECO:0000256" key="6">
    <source>
        <dbReference type="ARBA" id="ARBA00022475"/>
    </source>
</evidence>
<comment type="subcellular location">
    <subcellularLocation>
        <location evidence="2">Cell inner membrane</location>
        <topology evidence="2">Single-pass type II membrane protein</topology>
    </subcellularLocation>
    <subcellularLocation>
        <location evidence="12">Cell membrane</location>
        <topology evidence="12">Single-pass type II membrane protein</topology>
    </subcellularLocation>
</comment>
<sequence length="142" mass="15084">MAFGSFSSQDAAPMAEINTTPLVDVMLVLLVVFIVTAPVMTHAVRVELPKASAAVVEQTKQPIKLTLQAEGGLLDDQTPVQPEALDARFAAAFATDPLTEVHLYADKTVQYERIAQTMAAAQRAGLTRIGLMTSAENTAGSK</sequence>
<dbReference type="PANTHER" id="PTHR30558:SF12">
    <property type="entry name" value="BIOPOLYMER TRANSPORT PROTEIN EXBD"/>
    <property type="match status" value="1"/>
</dbReference>
<proteinExistence type="inferred from homology"/>
<dbReference type="AlphaFoldDB" id="A0A7D5V7E8"/>
<evidence type="ECO:0000256" key="8">
    <source>
        <dbReference type="ARBA" id="ARBA00022692"/>
    </source>
</evidence>
<dbReference type="Gene3D" id="3.30.420.270">
    <property type="match status" value="1"/>
</dbReference>
<keyword evidence="11 13" id="KW-0472">Membrane</keyword>
<evidence type="ECO:0000256" key="11">
    <source>
        <dbReference type="ARBA" id="ARBA00023136"/>
    </source>
</evidence>
<keyword evidence="5 12" id="KW-0813">Transport</keyword>
<reference evidence="14 15" key="1">
    <citation type="journal article" date="2016" name="Int. J. Syst. Evol. Microbiol.">
        <title>Chitinibacter fontanus sp. nov., isolated from a spring.</title>
        <authorList>
            <person name="Sheu S.Y."/>
            <person name="Li Y.S."/>
            <person name="Young C.C."/>
            <person name="Chen W.M."/>
        </authorList>
    </citation>
    <scope>NUCLEOTIDE SEQUENCE [LARGE SCALE GENOMIC DNA]</scope>
    <source>
        <strain evidence="14 15">STM-7</strain>
    </source>
</reference>
<dbReference type="PANTHER" id="PTHR30558">
    <property type="entry name" value="EXBD MEMBRANE COMPONENT OF PMF-DRIVEN MACROMOLECULE IMPORT SYSTEM"/>
    <property type="match status" value="1"/>
</dbReference>
<dbReference type="GO" id="GO:0022857">
    <property type="term" value="F:transmembrane transporter activity"/>
    <property type="evidence" value="ECO:0007669"/>
    <property type="project" value="InterPro"/>
</dbReference>